<dbReference type="GO" id="GO:0004497">
    <property type="term" value="F:monooxygenase activity"/>
    <property type="evidence" value="ECO:0007669"/>
    <property type="project" value="UniProtKB-KW"/>
</dbReference>
<evidence type="ECO:0000313" key="16">
    <source>
        <dbReference type="Proteomes" id="UP000288716"/>
    </source>
</evidence>
<dbReference type="InterPro" id="IPR002401">
    <property type="entry name" value="Cyt_P450_E_grp-I"/>
</dbReference>
<gene>
    <name evidence="15" type="ORF">B4U80_06158</name>
</gene>
<dbReference type="EMBL" id="NCKV01010112">
    <property type="protein sequence ID" value="RWS21997.1"/>
    <property type="molecule type" value="Genomic_DNA"/>
</dbReference>
<dbReference type="GO" id="GO:0005789">
    <property type="term" value="C:endoplasmic reticulum membrane"/>
    <property type="evidence" value="ECO:0007669"/>
    <property type="project" value="UniProtKB-SubCell"/>
</dbReference>
<evidence type="ECO:0000256" key="2">
    <source>
        <dbReference type="ARBA" id="ARBA00004174"/>
    </source>
</evidence>
<keyword evidence="10 13" id="KW-0408">Iron</keyword>
<dbReference type="STRING" id="299467.A0A443S399"/>
<keyword evidence="11 14" id="KW-0503">Monooxygenase</keyword>
<dbReference type="PRINTS" id="PR00463">
    <property type="entry name" value="EP450I"/>
</dbReference>
<evidence type="ECO:0000256" key="12">
    <source>
        <dbReference type="ARBA" id="ARBA00023136"/>
    </source>
</evidence>
<dbReference type="Gene3D" id="1.10.630.10">
    <property type="entry name" value="Cytochrome P450"/>
    <property type="match status" value="1"/>
</dbReference>
<dbReference type="Proteomes" id="UP000288716">
    <property type="component" value="Unassembled WGS sequence"/>
</dbReference>
<dbReference type="InterPro" id="IPR050476">
    <property type="entry name" value="Insect_CytP450_Detox"/>
</dbReference>
<dbReference type="GO" id="GO:0016705">
    <property type="term" value="F:oxidoreductase activity, acting on paired donors, with incorporation or reduction of molecular oxygen"/>
    <property type="evidence" value="ECO:0007669"/>
    <property type="project" value="InterPro"/>
</dbReference>
<dbReference type="GO" id="GO:0020037">
    <property type="term" value="F:heme binding"/>
    <property type="evidence" value="ECO:0007669"/>
    <property type="project" value="InterPro"/>
</dbReference>
<comment type="similarity">
    <text evidence="4 14">Belongs to the cytochrome P450 family.</text>
</comment>
<comment type="cofactor">
    <cofactor evidence="1 13">
        <name>heme</name>
        <dbReference type="ChEBI" id="CHEBI:30413"/>
    </cofactor>
</comment>
<dbReference type="SUPFAM" id="SSF48264">
    <property type="entry name" value="Cytochrome P450"/>
    <property type="match status" value="1"/>
</dbReference>
<keyword evidence="16" id="KW-1185">Reference proteome</keyword>
<evidence type="ECO:0000256" key="14">
    <source>
        <dbReference type="RuleBase" id="RU000461"/>
    </source>
</evidence>
<accession>A0A443S399</accession>
<dbReference type="PANTHER" id="PTHR24292:SF102">
    <property type="entry name" value="CYTOCHROME P450 FAMILY-RELATED"/>
    <property type="match status" value="1"/>
</dbReference>
<evidence type="ECO:0000256" key="8">
    <source>
        <dbReference type="ARBA" id="ARBA00022848"/>
    </source>
</evidence>
<feature type="binding site" description="axial binding residue" evidence="13">
    <location>
        <position position="213"/>
    </location>
    <ligand>
        <name>heme</name>
        <dbReference type="ChEBI" id="CHEBI:30413"/>
    </ligand>
    <ligandPart>
        <name>Fe</name>
        <dbReference type="ChEBI" id="CHEBI:18248"/>
    </ligandPart>
</feature>
<keyword evidence="6 13" id="KW-0479">Metal-binding</keyword>
<evidence type="ECO:0000256" key="5">
    <source>
        <dbReference type="ARBA" id="ARBA00022617"/>
    </source>
</evidence>
<dbReference type="PANTHER" id="PTHR24292">
    <property type="entry name" value="CYTOCHROME P450"/>
    <property type="match status" value="1"/>
</dbReference>
<evidence type="ECO:0000256" key="1">
    <source>
        <dbReference type="ARBA" id="ARBA00001971"/>
    </source>
</evidence>
<evidence type="ECO:0000256" key="10">
    <source>
        <dbReference type="ARBA" id="ARBA00023004"/>
    </source>
</evidence>
<comment type="caution">
    <text evidence="15">The sequence shown here is derived from an EMBL/GenBank/DDBJ whole genome shotgun (WGS) entry which is preliminary data.</text>
</comment>
<evidence type="ECO:0000256" key="7">
    <source>
        <dbReference type="ARBA" id="ARBA00022824"/>
    </source>
</evidence>
<evidence type="ECO:0000256" key="11">
    <source>
        <dbReference type="ARBA" id="ARBA00023033"/>
    </source>
</evidence>
<dbReference type="VEuPathDB" id="VectorBase:LDEU010043"/>
<organism evidence="15 16">
    <name type="scientific">Leptotrombidium deliense</name>
    <dbReference type="NCBI Taxonomy" id="299467"/>
    <lineage>
        <taxon>Eukaryota</taxon>
        <taxon>Metazoa</taxon>
        <taxon>Ecdysozoa</taxon>
        <taxon>Arthropoda</taxon>
        <taxon>Chelicerata</taxon>
        <taxon>Arachnida</taxon>
        <taxon>Acari</taxon>
        <taxon>Acariformes</taxon>
        <taxon>Trombidiformes</taxon>
        <taxon>Prostigmata</taxon>
        <taxon>Anystina</taxon>
        <taxon>Parasitengona</taxon>
        <taxon>Trombiculoidea</taxon>
        <taxon>Trombiculidae</taxon>
        <taxon>Leptotrombidium</taxon>
    </lineage>
</organism>
<protein>
    <submittedName>
        <fullName evidence="15">Cytochrome P450 3A8-like protein</fullName>
    </submittedName>
</protein>
<dbReference type="OrthoDB" id="6502656at2759"/>
<keyword evidence="12" id="KW-0472">Membrane</keyword>
<dbReference type="GO" id="GO:0005506">
    <property type="term" value="F:iron ion binding"/>
    <property type="evidence" value="ECO:0007669"/>
    <property type="project" value="InterPro"/>
</dbReference>
<evidence type="ECO:0000256" key="9">
    <source>
        <dbReference type="ARBA" id="ARBA00023002"/>
    </source>
</evidence>
<reference evidence="15 16" key="1">
    <citation type="journal article" date="2018" name="Gigascience">
        <title>Genomes of trombidid mites reveal novel predicted allergens and laterally-transferred genes associated with secondary metabolism.</title>
        <authorList>
            <person name="Dong X."/>
            <person name="Chaisiri K."/>
            <person name="Xia D."/>
            <person name="Armstrong S.D."/>
            <person name="Fang Y."/>
            <person name="Donnelly M.J."/>
            <person name="Kadowaki T."/>
            <person name="McGarry J.W."/>
            <person name="Darby A.C."/>
            <person name="Makepeace B.L."/>
        </authorList>
    </citation>
    <scope>NUCLEOTIDE SEQUENCE [LARGE SCALE GENOMIC DNA]</scope>
    <source>
        <strain evidence="15">UoL-UT</strain>
    </source>
</reference>
<dbReference type="InterPro" id="IPR001128">
    <property type="entry name" value="Cyt_P450"/>
</dbReference>
<name>A0A443S399_9ACAR</name>
<dbReference type="InterPro" id="IPR036396">
    <property type="entry name" value="Cyt_P450_sf"/>
</dbReference>
<comment type="subcellular location">
    <subcellularLocation>
        <location evidence="3">Endoplasmic reticulum membrane</location>
        <topology evidence="3">Peripheral membrane protein</topology>
    </subcellularLocation>
    <subcellularLocation>
        <location evidence="2">Microsome membrane</location>
        <topology evidence="2">Peripheral membrane protein</topology>
    </subcellularLocation>
</comment>
<evidence type="ECO:0000313" key="15">
    <source>
        <dbReference type="EMBL" id="RWS21997.1"/>
    </source>
</evidence>
<evidence type="ECO:0000256" key="3">
    <source>
        <dbReference type="ARBA" id="ARBA00004406"/>
    </source>
</evidence>
<keyword evidence="9 14" id="KW-0560">Oxidoreductase</keyword>
<keyword evidence="7" id="KW-0256">Endoplasmic reticulum</keyword>
<evidence type="ECO:0000256" key="4">
    <source>
        <dbReference type="ARBA" id="ARBA00010617"/>
    </source>
</evidence>
<keyword evidence="8" id="KW-0492">Microsome</keyword>
<evidence type="ECO:0000256" key="6">
    <source>
        <dbReference type="ARBA" id="ARBA00022723"/>
    </source>
</evidence>
<keyword evidence="5 13" id="KW-0349">Heme</keyword>
<proteinExistence type="inferred from homology"/>
<dbReference type="Pfam" id="PF00067">
    <property type="entry name" value="p450"/>
    <property type="match status" value="1"/>
</dbReference>
<sequence>MSNVNLRKKDLLQAMLDTKVNVNVLSSIDENSLAVNLHFNDSKKDETNGLDEKQHTFKKMTINEVVANTAFFFEAGYETTSTSLAYVMHILVNHIYVQEMLREEIIQLLEQDGKLDYNVVSNLPFMDAVINETLRIYPPVTFFVTRVADIDYKYKNITIPKGTTVVVPVYQIQHDEKIWQEPEKFDPYRFYGDNKHRINDIAWQPFGAGPRNCVGMRFAMCEMKLTLAKLLLKYRFEPGLRTEVGEITVKYKVSVMCPKNVYVKAIRL</sequence>
<dbReference type="InterPro" id="IPR017972">
    <property type="entry name" value="Cyt_P450_CS"/>
</dbReference>
<dbReference type="AlphaFoldDB" id="A0A443S399"/>
<evidence type="ECO:0000256" key="13">
    <source>
        <dbReference type="PIRSR" id="PIRSR602401-1"/>
    </source>
</evidence>
<dbReference type="PRINTS" id="PR00385">
    <property type="entry name" value="P450"/>
</dbReference>
<dbReference type="PROSITE" id="PS00086">
    <property type="entry name" value="CYTOCHROME_P450"/>
    <property type="match status" value="1"/>
</dbReference>